<evidence type="ECO:0000256" key="1">
    <source>
        <dbReference type="SAM" id="MobiDB-lite"/>
    </source>
</evidence>
<dbReference type="AlphaFoldDB" id="A0A511W8D9"/>
<dbReference type="RefSeq" id="WP_170236065.1">
    <property type="nucleotide sequence ID" value="NZ_BJYA01000014.1"/>
</dbReference>
<dbReference type="Proteomes" id="UP000321440">
    <property type="component" value="Unassembled WGS sequence"/>
</dbReference>
<name>A0A511W8D9_9BACI</name>
<accession>A0A511W8D9</accession>
<comment type="caution">
    <text evidence="2">The sequence shown here is derived from an EMBL/GenBank/DDBJ whole genome shotgun (WGS) entry which is preliminary data.</text>
</comment>
<keyword evidence="3" id="KW-1185">Reference proteome</keyword>
<feature type="compositionally biased region" description="Basic residues" evidence="1">
    <location>
        <begin position="76"/>
        <end position="90"/>
    </location>
</feature>
<organism evidence="2 3">
    <name type="scientific">Alkalibacillus haloalkaliphilus</name>
    <dbReference type="NCBI Taxonomy" id="94136"/>
    <lineage>
        <taxon>Bacteria</taxon>
        <taxon>Bacillati</taxon>
        <taxon>Bacillota</taxon>
        <taxon>Bacilli</taxon>
        <taxon>Bacillales</taxon>
        <taxon>Bacillaceae</taxon>
        <taxon>Alkalibacillus</taxon>
    </lineage>
</organism>
<protein>
    <recommendedName>
        <fullName evidence="4">DUF3006 domain-containing protein</fullName>
    </recommendedName>
</protein>
<dbReference type="EMBL" id="BJYA01000014">
    <property type="protein sequence ID" value="GEN46303.1"/>
    <property type="molecule type" value="Genomic_DNA"/>
</dbReference>
<evidence type="ECO:0000313" key="2">
    <source>
        <dbReference type="EMBL" id="GEN46303.1"/>
    </source>
</evidence>
<feature type="region of interest" description="Disordered" evidence="1">
    <location>
        <begin position="63"/>
        <end position="90"/>
    </location>
</feature>
<evidence type="ECO:0000313" key="3">
    <source>
        <dbReference type="Proteomes" id="UP000321440"/>
    </source>
</evidence>
<reference evidence="2 3" key="1">
    <citation type="submission" date="2019-07" db="EMBL/GenBank/DDBJ databases">
        <title>Whole genome shotgun sequence of Alkalibacillus haloalkaliphilus NBRC 103110.</title>
        <authorList>
            <person name="Hosoyama A."/>
            <person name="Uohara A."/>
            <person name="Ohji S."/>
            <person name="Ichikawa N."/>
        </authorList>
    </citation>
    <scope>NUCLEOTIDE SEQUENCE [LARGE SCALE GENOMIC DNA]</scope>
    <source>
        <strain evidence="2 3">NBRC 103110</strain>
    </source>
</reference>
<dbReference type="Pfam" id="PF11213">
    <property type="entry name" value="DUF3006"/>
    <property type="match status" value="1"/>
</dbReference>
<proteinExistence type="predicted"/>
<dbReference type="InterPro" id="IPR021377">
    <property type="entry name" value="DUF3006"/>
</dbReference>
<evidence type="ECO:0008006" key="4">
    <source>
        <dbReference type="Google" id="ProtNLM"/>
    </source>
</evidence>
<gene>
    <name evidence="2" type="ORF">AHA02nite_20790</name>
</gene>
<sequence>MGQVQGVLDEIVDGQTAVILVETTKQTFHLPISQLPEGSQEGIWYDIRIESNQIVKLTINEEKTKEQEESISNRLNRLRKNSKGSKFKKN</sequence>